<feature type="transmembrane region" description="Helical" evidence="1">
    <location>
        <begin position="31"/>
        <end position="48"/>
    </location>
</feature>
<protein>
    <submittedName>
        <fullName evidence="2">DNA mismatch repair protein MutS</fullName>
    </submittedName>
</protein>
<keyword evidence="1" id="KW-0472">Membrane</keyword>
<accession>A0A3D5J682</accession>
<organism evidence="2 3">
    <name type="scientific">Zunongwangia profunda</name>
    <dbReference type="NCBI Taxonomy" id="398743"/>
    <lineage>
        <taxon>Bacteria</taxon>
        <taxon>Pseudomonadati</taxon>
        <taxon>Bacteroidota</taxon>
        <taxon>Flavobacteriia</taxon>
        <taxon>Flavobacteriales</taxon>
        <taxon>Flavobacteriaceae</taxon>
        <taxon>Zunongwangia</taxon>
    </lineage>
</organism>
<evidence type="ECO:0000313" key="3">
    <source>
        <dbReference type="Proteomes" id="UP000264330"/>
    </source>
</evidence>
<dbReference type="AlphaFoldDB" id="A0A3D5J682"/>
<sequence>MAQHINFYKKQIEIHQHAADKLAKKLLASSLLRLAVFLVICLLVYVFWGNTQVIISSIIGGIALFVFLVSRHSDLKYKSDKQKAI</sequence>
<name>A0A3D5J682_9FLAO</name>
<evidence type="ECO:0000313" key="2">
    <source>
        <dbReference type="EMBL" id="HCV83218.1"/>
    </source>
</evidence>
<feature type="transmembrane region" description="Helical" evidence="1">
    <location>
        <begin position="54"/>
        <end position="73"/>
    </location>
</feature>
<dbReference type="EMBL" id="DPMF01000438">
    <property type="protein sequence ID" value="HCV83218.1"/>
    <property type="molecule type" value="Genomic_DNA"/>
</dbReference>
<dbReference type="Proteomes" id="UP000264330">
    <property type="component" value="Unassembled WGS sequence"/>
</dbReference>
<comment type="caution">
    <text evidence="2">The sequence shown here is derived from an EMBL/GenBank/DDBJ whole genome shotgun (WGS) entry which is preliminary data.</text>
</comment>
<gene>
    <name evidence="2" type="ORF">DGQ38_19460</name>
</gene>
<proteinExistence type="predicted"/>
<feature type="non-terminal residue" evidence="2">
    <location>
        <position position="85"/>
    </location>
</feature>
<keyword evidence="1" id="KW-1133">Transmembrane helix</keyword>
<evidence type="ECO:0000256" key="1">
    <source>
        <dbReference type="SAM" id="Phobius"/>
    </source>
</evidence>
<keyword evidence="1" id="KW-0812">Transmembrane</keyword>
<reference evidence="2 3" key="1">
    <citation type="journal article" date="2018" name="Nat. Biotechnol.">
        <title>A standardized bacterial taxonomy based on genome phylogeny substantially revises the tree of life.</title>
        <authorList>
            <person name="Parks D.H."/>
            <person name="Chuvochina M."/>
            <person name="Waite D.W."/>
            <person name="Rinke C."/>
            <person name="Skarshewski A."/>
            <person name="Chaumeil P.A."/>
            <person name="Hugenholtz P."/>
        </authorList>
    </citation>
    <scope>NUCLEOTIDE SEQUENCE [LARGE SCALE GENOMIC DNA]</scope>
    <source>
        <strain evidence="2">UBA9359</strain>
    </source>
</reference>